<feature type="region of interest" description="Disordered" evidence="1">
    <location>
        <begin position="44"/>
        <end position="129"/>
    </location>
</feature>
<gene>
    <name evidence="4" type="ORF">P5F74_18370</name>
</gene>
<comment type="caution">
    <text evidence="4">The sequence shown here is derived from an EMBL/GenBank/DDBJ whole genome shotgun (WGS) entry which is preliminary data.</text>
</comment>
<evidence type="ECO:0000313" key="5">
    <source>
        <dbReference type="Proteomes" id="UP001341820"/>
    </source>
</evidence>
<keyword evidence="5" id="KW-1185">Reference proteome</keyword>
<feature type="transmembrane region" description="Helical" evidence="2">
    <location>
        <begin position="16"/>
        <end position="40"/>
    </location>
</feature>
<protein>
    <submittedName>
        <fullName evidence="4">YrrS family protein</fullName>
    </submittedName>
</protein>
<dbReference type="RefSeq" id="WP_328238711.1">
    <property type="nucleotide sequence ID" value="NZ_JAROAS010000050.1"/>
</dbReference>
<evidence type="ECO:0000256" key="2">
    <source>
        <dbReference type="SAM" id="Phobius"/>
    </source>
</evidence>
<dbReference type="InterPro" id="IPR009988">
    <property type="entry name" value="DUF1510"/>
</dbReference>
<keyword evidence="2" id="KW-0472">Membrane</keyword>
<accession>A0ABU6NPK8</accession>
<dbReference type="Pfam" id="PF07423">
    <property type="entry name" value="DUF1510"/>
    <property type="match status" value="1"/>
</dbReference>
<keyword evidence="2" id="KW-1133">Transmembrane helix</keyword>
<dbReference type="Proteomes" id="UP001341820">
    <property type="component" value="Unassembled WGS sequence"/>
</dbReference>
<reference evidence="4 5" key="1">
    <citation type="submission" date="2023-03" db="EMBL/GenBank/DDBJ databases">
        <title>Bacillus Genome Sequencing.</title>
        <authorList>
            <person name="Dunlap C."/>
        </authorList>
    </citation>
    <scope>NUCLEOTIDE SEQUENCE [LARGE SCALE GENOMIC DNA]</scope>
    <source>
        <strain evidence="4 5">B-4107</strain>
    </source>
</reference>
<dbReference type="EMBL" id="JAROAS010000050">
    <property type="protein sequence ID" value="MED4130101.1"/>
    <property type="molecule type" value="Genomic_DNA"/>
</dbReference>
<sequence>MGQRYESRKDKRKNQILNIAITIVVILILFFGGTLVVNMVNQDETATEESRQIIDPDSDESDGSNDDGSSEDETNEEDASNEEDGIDEEEATEEDDANEEDEDAGQAEVGDVLPTEQTNPTPNNFGGQNWNEMEQAAYNATGLSSSTSDTIWIGNGGSTTSAVVTLLDKGTGLYYQVRLQWVESPELGWQIESVNQSETNPN</sequence>
<name>A0ABU6NPK8_9BACI</name>
<evidence type="ECO:0000256" key="1">
    <source>
        <dbReference type="SAM" id="MobiDB-lite"/>
    </source>
</evidence>
<feature type="compositionally biased region" description="Acidic residues" evidence="1">
    <location>
        <begin position="56"/>
        <end position="105"/>
    </location>
</feature>
<proteinExistence type="predicted"/>
<feature type="domain" description="DUF1510" evidence="3">
    <location>
        <begin position="111"/>
        <end position="196"/>
    </location>
</feature>
<feature type="compositionally biased region" description="Polar residues" evidence="1">
    <location>
        <begin position="115"/>
        <end position="129"/>
    </location>
</feature>
<evidence type="ECO:0000259" key="3">
    <source>
        <dbReference type="Pfam" id="PF07423"/>
    </source>
</evidence>
<keyword evidence="2" id="KW-0812">Transmembrane</keyword>
<organism evidence="4 5">
    <name type="scientific">Shouchella miscanthi</name>
    <dbReference type="NCBI Taxonomy" id="2598861"/>
    <lineage>
        <taxon>Bacteria</taxon>
        <taxon>Bacillati</taxon>
        <taxon>Bacillota</taxon>
        <taxon>Bacilli</taxon>
        <taxon>Bacillales</taxon>
        <taxon>Bacillaceae</taxon>
        <taxon>Shouchella</taxon>
    </lineage>
</organism>
<evidence type="ECO:0000313" key="4">
    <source>
        <dbReference type="EMBL" id="MED4130101.1"/>
    </source>
</evidence>